<dbReference type="GO" id="GO:0005829">
    <property type="term" value="C:cytosol"/>
    <property type="evidence" value="ECO:0007669"/>
    <property type="project" value="TreeGrafter"/>
</dbReference>
<evidence type="ECO:0000256" key="4">
    <source>
        <dbReference type="ARBA" id="ARBA00009390"/>
    </source>
</evidence>
<dbReference type="SMART" id="SM00460">
    <property type="entry name" value="TGc"/>
    <property type="match status" value="1"/>
</dbReference>
<comment type="cofactor">
    <cofactor evidence="2">
        <name>Zn(2+)</name>
        <dbReference type="ChEBI" id="CHEBI:29105"/>
    </cofactor>
</comment>
<protein>
    <recommendedName>
        <fullName evidence="6">Peptide-N(4)-(N-acetyl-beta-glucosaminyl)asparagine amidase</fullName>
        <ecNumber evidence="5">3.5.1.52</ecNumber>
    </recommendedName>
    <alternativeName>
        <fullName evidence="11">Peptide:N-glycanase</fullName>
    </alternativeName>
</protein>
<dbReference type="InterPro" id="IPR006588">
    <property type="entry name" value="Peptide_N_glycanase_PAW_dom"/>
</dbReference>
<evidence type="ECO:0000256" key="10">
    <source>
        <dbReference type="ARBA" id="ARBA00022833"/>
    </source>
</evidence>
<comment type="catalytic activity">
    <reaction evidence="1">
        <text>Hydrolysis of an N(4)-(acetyl-beta-D-glucosaminyl)asparagine residue in which the glucosamine residue may be further glycosylated, to yield a (substituted) N-acetyl-beta-D-glucosaminylamine and a peptide containing an aspartate residue.</text>
        <dbReference type="EC" id="3.5.1.52"/>
    </reaction>
</comment>
<reference evidence="13" key="1">
    <citation type="submission" date="2023-07" db="EMBL/GenBank/DDBJ databases">
        <title>Chromosome-level genome assembly of Artemia franciscana.</title>
        <authorList>
            <person name="Jo E."/>
        </authorList>
    </citation>
    <scope>NUCLEOTIDE SEQUENCE</scope>
    <source>
        <tissue evidence="13">Whole body</tissue>
    </source>
</reference>
<evidence type="ECO:0000256" key="3">
    <source>
        <dbReference type="ARBA" id="ARBA00004496"/>
    </source>
</evidence>
<evidence type="ECO:0000256" key="11">
    <source>
        <dbReference type="ARBA" id="ARBA00032901"/>
    </source>
</evidence>
<gene>
    <name evidence="13" type="ORF">QYM36_017733</name>
</gene>
<keyword evidence="7" id="KW-0963">Cytoplasm</keyword>
<dbReference type="GO" id="GO:0000224">
    <property type="term" value="F:peptide-N4-(N-acetyl-beta-glucosaminyl)asparagine amidase activity"/>
    <property type="evidence" value="ECO:0007669"/>
    <property type="project" value="UniProtKB-EC"/>
</dbReference>
<evidence type="ECO:0000256" key="2">
    <source>
        <dbReference type="ARBA" id="ARBA00001947"/>
    </source>
</evidence>
<dbReference type="EC" id="3.5.1.52" evidence="5"/>
<dbReference type="InterPro" id="IPR002931">
    <property type="entry name" value="Transglutaminase-like"/>
</dbReference>
<keyword evidence="9" id="KW-0378">Hydrolase</keyword>
<name>A0AA88HEP0_ARTSF</name>
<dbReference type="Gene3D" id="3.10.620.30">
    <property type="match status" value="1"/>
</dbReference>
<dbReference type="InterPro" id="IPR013642">
    <property type="entry name" value="CLCA_N"/>
</dbReference>
<keyword evidence="8" id="KW-0479">Metal-binding</keyword>
<dbReference type="GO" id="GO:0005634">
    <property type="term" value="C:nucleus"/>
    <property type="evidence" value="ECO:0007669"/>
    <property type="project" value="TreeGrafter"/>
</dbReference>
<dbReference type="Gene3D" id="2.20.25.10">
    <property type="match status" value="1"/>
</dbReference>
<dbReference type="InterPro" id="IPR050883">
    <property type="entry name" value="PNGase"/>
</dbReference>
<dbReference type="PANTHER" id="PTHR12143">
    <property type="entry name" value="PEPTIDE N-GLYCANASE PNGASE -RELATED"/>
    <property type="match status" value="1"/>
</dbReference>
<dbReference type="Gene3D" id="2.60.120.1020">
    <property type="entry name" value="Peptide N glycanase, PAW domain"/>
    <property type="match status" value="1"/>
</dbReference>
<dbReference type="AlphaFoldDB" id="A0AA88HEP0"/>
<organism evidence="13 14">
    <name type="scientific">Artemia franciscana</name>
    <name type="common">Brine shrimp</name>
    <name type="synonym">Artemia sanfranciscana</name>
    <dbReference type="NCBI Taxonomy" id="6661"/>
    <lineage>
        <taxon>Eukaryota</taxon>
        <taxon>Metazoa</taxon>
        <taxon>Ecdysozoa</taxon>
        <taxon>Arthropoda</taxon>
        <taxon>Crustacea</taxon>
        <taxon>Branchiopoda</taxon>
        <taxon>Anostraca</taxon>
        <taxon>Artemiidae</taxon>
        <taxon>Artemia</taxon>
    </lineage>
</organism>
<feature type="domain" description="Transglutaminase-like" evidence="12">
    <location>
        <begin position="131"/>
        <end position="186"/>
    </location>
</feature>
<dbReference type="EMBL" id="JAVRJZ010000061">
    <property type="protein sequence ID" value="KAK2703912.1"/>
    <property type="molecule type" value="Genomic_DNA"/>
</dbReference>
<dbReference type="SUPFAM" id="SSF49785">
    <property type="entry name" value="Galactose-binding domain-like"/>
    <property type="match status" value="1"/>
</dbReference>
<sequence length="1023" mass="115331">MEQQLREQFSRVLLYEDKELQQKARSLIPVEILETLVESQIEVLVIDEKVKETDVCRKEVLLNCLLVWFKEDFFSWFDVPKCSNCDLNMYTVGLLTPLPEEFLYGAMRVEGYSCRCGAQFRFPRYNHPEKLLETRTGRCGEWANCFTLMCRALGYETRYVYDFTDHVWTEVYSEKEQRWLHCDPCEGVIDTPLMYEIGWGKSLNYIFAFSKDEVQDVTWRYSSNHGLLRSRRTRISEASLIKCLLNITHERLNTYEWEKKSLVLDRRVRELVEICLKRSLGMTRNKEEPVARWRGEWPAVKLASSSVCPLISSGHVWITNAIGTEGKYTIAYGCAENRYTVNGRDTGMSWEDGVFLSESIFRKEEKDWKMVYLARKSGTAFGKIAWKFKTETNEVNFRKVALKLPITIFEKGEATLSVLAADQTILEKKIKSSFTVIKKHFFITYFRITFENANIRVVNAEDSPLGGGPWTSHSGLCGMQGDYISMTKEFVEGDGQFVQTFGSKEKAFIHEWAHFRWGVFEEYGFPGDSRFPYFYFPPGRTEQVAVYSAKDDLDGVYQTIDGTTCTTSEAGVYEADCRFFPNEDNATSVSLMSFHYLPSALEFDDTLYHRKAVPSKQNQLCNYESVWETMMKNSEDFPSSSTVTKPTTFKIVKRISSPVIFAIFDAGLSTNPNADIEVIKSHLLSASESFIGKHFGFATYSSATTIKFDVRLPITYLEDSSAVGSALNSVTQSTDTSSTFSYPIDKAIRIVSDYGAPAGAVVYVIGHAGNDYRQGFLEPHVISLASENGIKIISQESGILTTANQLQRISNLTNGAHFQFSGAFSTEELDANLEGILAEFESVKQSLRVVVSEAVTTSQEFTLSFTVDALMTDELYFFVTGPRFGAGNVGTCSSKVADPTGVETDSILQANWGREGSQNVILASALTAFSGNWTVKTTCTTTSSFWVDVMLKTDNFDGVQIKLWSTAVSPENVTPPLRIFAKPMIGQFNAGNLKLKAHIRNVASIPVQPSQHFTINLEDDGFG</sequence>
<dbReference type="Pfam" id="PF01841">
    <property type="entry name" value="Transglut_core"/>
    <property type="match status" value="1"/>
</dbReference>
<comment type="subcellular location">
    <subcellularLocation>
        <location evidence="3">Cytoplasm</location>
    </subcellularLocation>
</comment>
<dbReference type="Pfam" id="PF08434">
    <property type="entry name" value="CLCA"/>
    <property type="match status" value="1"/>
</dbReference>
<keyword evidence="10" id="KW-0862">Zinc</keyword>
<dbReference type="InterPro" id="IPR038765">
    <property type="entry name" value="Papain-like_cys_pep_sf"/>
</dbReference>
<dbReference type="GO" id="GO:0046872">
    <property type="term" value="F:metal ion binding"/>
    <property type="evidence" value="ECO:0007669"/>
    <property type="project" value="UniProtKB-KW"/>
</dbReference>
<evidence type="ECO:0000256" key="9">
    <source>
        <dbReference type="ARBA" id="ARBA00022801"/>
    </source>
</evidence>
<dbReference type="InterPro" id="IPR038680">
    <property type="entry name" value="PAW_sf"/>
</dbReference>
<evidence type="ECO:0000256" key="6">
    <source>
        <dbReference type="ARBA" id="ARBA00018546"/>
    </source>
</evidence>
<evidence type="ECO:0000256" key="8">
    <source>
        <dbReference type="ARBA" id="ARBA00022723"/>
    </source>
</evidence>
<dbReference type="InterPro" id="IPR008979">
    <property type="entry name" value="Galactose-bd-like_sf"/>
</dbReference>
<dbReference type="GO" id="GO:0006516">
    <property type="term" value="P:glycoprotein catabolic process"/>
    <property type="evidence" value="ECO:0007669"/>
    <property type="project" value="InterPro"/>
</dbReference>
<dbReference type="PANTHER" id="PTHR12143:SF19">
    <property type="entry name" value="PEPTIDE-N(4)-(N-ACETYL-BETA-GLUCOSAMINYL)ASPARAGINE AMIDASE"/>
    <property type="match status" value="1"/>
</dbReference>
<feature type="non-terminal residue" evidence="13">
    <location>
        <position position="1"/>
    </location>
</feature>
<evidence type="ECO:0000259" key="12">
    <source>
        <dbReference type="SMART" id="SM00460"/>
    </source>
</evidence>
<keyword evidence="14" id="KW-1185">Reference proteome</keyword>
<evidence type="ECO:0000313" key="13">
    <source>
        <dbReference type="EMBL" id="KAK2703912.1"/>
    </source>
</evidence>
<proteinExistence type="inferred from homology"/>
<comment type="similarity">
    <text evidence="4">Belongs to the transglutaminase-like superfamily. PNGase family.</text>
</comment>
<dbReference type="Proteomes" id="UP001187531">
    <property type="component" value="Unassembled WGS sequence"/>
</dbReference>
<evidence type="ECO:0000256" key="5">
    <source>
        <dbReference type="ARBA" id="ARBA00012158"/>
    </source>
</evidence>
<accession>A0AA88HEP0</accession>
<evidence type="ECO:0000256" key="1">
    <source>
        <dbReference type="ARBA" id="ARBA00001650"/>
    </source>
</evidence>
<evidence type="ECO:0000313" key="14">
    <source>
        <dbReference type="Proteomes" id="UP001187531"/>
    </source>
</evidence>
<dbReference type="SUPFAM" id="SSF54001">
    <property type="entry name" value="Cysteine proteinases"/>
    <property type="match status" value="1"/>
</dbReference>
<evidence type="ECO:0000256" key="7">
    <source>
        <dbReference type="ARBA" id="ARBA00022490"/>
    </source>
</evidence>
<comment type="caution">
    <text evidence="13">The sequence shown here is derived from an EMBL/GenBank/DDBJ whole genome shotgun (WGS) entry which is preliminary data.</text>
</comment>
<dbReference type="Pfam" id="PF04721">
    <property type="entry name" value="PAW"/>
    <property type="match status" value="1"/>
</dbReference>